<name>A0ABW8UXB0_9RHOB</name>
<dbReference type="Pfam" id="PF00583">
    <property type="entry name" value="Acetyltransf_1"/>
    <property type="match status" value="1"/>
</dbReference>
<keyword evidence="1 3" id="KW-0808">Transferase</keyword>
<keyword evidence="4" id="KW-1185">Reference proteome</keyword>
<dbReference type="Gene3D" id="3.40.630.30">
    <property type="match status" value="1"/>
</dbReference>
<comment type="caution">
    <text evidence="3">The sequence shown here is derived from an EMBL/GenBank/DDBJ whole genome shotgun (WGS) entry which is preliminary data.</text>
</comment>
<dbReference type="EMBL" id="JBHDIY010000002">
    <property type="protein sequence ID" value="MFL4470644.1"/>
    <property type="molecule type" value="Genomic_DNA"/>
</dbReference>
<evidence type="ECO:0000256" key="1">
    <source>
        <dbReference type="ARBA" id="ARBA00022679"/>
    </source>
</evidence>
<evidence type="ECO:0000259" key="2">
    <source>
        <dbReference type="PROSITE" id="PS51186"/>
    </source>
</evidence>
<evidence type="ECO:0000313" key="3">
    <source>
        <dbReference type="EMBL" id="MFL4470644.1"/>
    </source>
</evidence>
<dbReference type="PANTHER" id="PTHR13947:SF37">
    <property type="entry name" value="LD18367P"/>
    <property type="match status" value="1"/>
</dbReference>
<dbReference type="CDD" id="cd04301">
    <property type="entry name" value="NAT_SF"/>
    <property type="match status" value="1"/>
</dbReference>
<proteinExistence type="predicted"/>
<dbReference type="PANTHER" id="PTHR13947">
    <property type="entry name" value="GNAT FAMILY N-ACETYLTRANSFERASE"/>
    <property type="match status" value="1"/>
</dbReference>
<dbReference type="EC" id="2.3.-.-" evidence="3"/>
<dbReference type="SUPFAM" id="SSF55729">
    <property type="entry name" value="Acyl-CoA N-acyltransferases (Nat)"/>
    <property type="match status" value="1"/>
</dbReference>
<reference evidence="3 4" key="1">
    <citation type="submission" date="2024-08" db="EMBL/GenBank/DDBJ databases">
        <title>Tateyamaria sp. nov., isolated from marine algae.</title>
        <authorList>
            <person name="Choi B.J."/>
            <person name="Kim J.M."/>
            <person name="Lee J.K."/>
            <person name="Choi D.G."/>
            <person name="Bayburt H."/>
            <person name="Baek J.H."/>
            <person name="Han D.M."/>
            <person name="Jeon C.O."/>
        </authorList>
    </citation>
    <scope>NUCLEOTIDE SEQUENCE [LARGE SCALE GENOMIC DNA]</scope>
    <source>
        <strain evidence="3 4">KMU-156</strain>
    </source>
</reference>
<gene>
    <name evidence="3" type="ORF">ACERZ8_12410</name>
</gene>
<dbReference type="InterPro" id="IPR016181">
    <property type="entry name" value="Acyl_CoA_acyltransferase"/>
</dbReference>
<feature type="domain" description="N-acetyltransferase" evidence="2">
    <location>
        <begin position="4"/>
        <end position="157"/>
    </location>
</feature>
<keyword evidence="3" id="KW-0012">Acyltransferase</keyword>
<dbReference type="Proteomes" id="UP001627408">
    <property type="component" value="Unassembled WGS sequence"/>
</dbReference>
<dbReference type="PROSITE" id="PS51186">
    <property type="entry name" value="GNAT"/>
    <property type="match status" value="1"/>
</dbReference>
<dbReference type="GO" id="GO:0016746">
    <property type="term" value="F:acyltransferase activity"/>
    <property type="evidence" value="ECO:0007669"/>
    <property type="project" value="UniProtKB-KW"/>
</dbReference>
<dbReference type="InterPro" id="IPR000182">
    <property type="entry name" value="GNAT_dom"/>
</dbReference>
<dbReference type="RefSeq" id="WP_407592492.1">
    <property type="nucleotide sequence ID" value="NZ_JBHDIY010000002.1"/>
</dbReference>
<accession>A0ABW8UXB0</accession>
<protein>
    <submittedName>
        <fullName evidence="3">GNAT family N-acetyltransferase</fullName>
        <ecNumber evidence="3">2.3.-.-</ecNumber>
    </submittedName>
</protein>
<evidence type="ECO:0000313" key="4">
    <source>
        <dbReference type="Proteomes" id="UP001627408"/>
    </source>
</evidence>
<dbReference type="InterPro" id="IPR050769">
    <property type="entry name" value="NAT_camello-type"/>
</dbReference>
<organism evidence="3 4">
    <name type="scientific">Tateyamaria armeniaca</name>
    <dbReference type="NCBI Taxonomy" id="2518930"/>
    <lineage>
        <taxon>Bacteria</taxon>
        <taxon>Pseudomonadati</taxon>
        <taxon>Pseudomonadota</taxon>
        <taxon>Alphaproteobacteria</taxon>
        <taxon>Rhodobacterales</taxon>
        <taxon>Roseobacteraceae</taxon>
        <taxon>Tateyamaria</taxon>
    </lineage>
</organism>
<sequence>MSDVILRPFEAGDTDWLVERHATLYADAEGFDDTFGPLVRSILEAFNAGHDAQCEAGWIASLGEQRLGSIFCVRLDADTAKLRLFLLVPEARGRGVGRQLLAQCMNFARDAGYAGMQLWTHESHRAACHLYVSAGWTLVDSQPVHSFGQDLVEQTWIFRF</sequence>